<dbReference type="GO" id="GO:0003723">
    <property type="term" value="F:RNA binding"/>
    <property type="evidence" value="ECO:0007669"/>
    <property type="project" value="InterPro"/>
</dbReference>
<protein>
    <submittedName>
        <fullName evidence="2">Uncharacterized protein</fullName>
    </submittedName>
</protein>
<evidence type="ECO:0000256" key="1">
    <source>
        <dbReference type="SAM" id="MobiDB-lite"/>
    </source>
</evidence>
<comment type="caution">
    <text evidence="2">The sequence shown here is derived from an EMBL/GenBank/DDBJ whole genome shotgun (WGS) entry which is preliminary data.</text>
</comment>
<dbReference type="AlphaFoldDB" id="A0AAV1R6F3"/>
<evidence type="ECO:0000313" key="2">
    <source>
        <dbReference type="EMBL" id="CAK7329503.1"/>
    </source>
</evidence>
<feature type="compositionally biased region" description="Basic and acidic residues" evidence="1">
    <location>
        <begin position="194"/>
        <end position="207"/>
    </location>
</feature>
<reference evidence="2 3" key="1">
    <citation type="submission" date="2024-01" db="EMBL/GenBank/DDBJ databases">
        <authorList>
            <person name="Waweru B."/>
        </authorList>
    </citation>
    <scope>NUCLEOTIDE SEQUENCE [LARGE SCALE GENOMIC DNA]</scope>
</reference>
<sequence length="207" mass="22782">MPQSKTISSAIAIHGTEDFSDLVCIKSVPELKTPDLSGATKLFEGKECKDVTSWTTMMDLSGATKLFEGKECKDVTSWTTMMGCKQSSGSPREASNLLTKERREENYSLDAVILVSAITASDELAALEFCSSNIKVFELNSRGLELEQVVLLSNLYASAERFQCGIAEDLRLSMQSNGSIQNPVRRVETGSSRVKPEDLPKRTWAEQ</sequence>
<feature type="region of interest" description="Disordered" evidence="1">
    <location>
        <begin position="181"/>
        <end position="207"/>
    </location>
</feature>
<dbReference type="GO" id="GO:0009451">
    <property type="term" value="P:RNA modification"/>
    <property type="evidence" value="ECO:0007669"/>
    <property type="project" value="InterPro"/>
</dbReference>
<dbReference type="Proteomes" id="UP001314170">
    <property type="component" value="Unassembled WGS sequence"/>
</dbReference>
<gene>
    <name evidence="2" type="ORF">DCAF_LOCUS7258</name>
</gene>
<accession>A0AAV1R6F3</accession>
<evidence type="ECO:0000313" key="3">
    <source>
        <dbReference type="Proteomes" id="UP001314170"/>
    </source>
</evidence>
<proteinExistence type="predicted"/>
<keyword evidence="3" id="KW-1185">Reference proteome</keyword>
<dbReference type="EMBL" id="CAWUPB010000913">
    <property type="protein sequence ID" value="CAK7329503.1"/>
    <property type="molecule type" value="Genomic_DNA"/>
</dbReference>
<dbReference type="PANTHER" id="PTHR47926">
    <property type="entry name" value="PENTATRICOPEPTIDE REPEAT-CONTAINING PROTEIN"/>
    <property type="match status" value="1"/>
</dbReference>
<name>A0AAV1R6F3_9ROSI</name>
<dbReference type="InterPro" id="IPR046960">
    <property type="entry name" value="PPR_At4g14850-like_plant"/>
</dbReference>
<organism evidence="2 3">
    <name type="scientific">Dovyalis caffra</name>
    <dbReference type="NCBI Taxonomy" id="77055"/>
    <lineage>
        <taxon>Eukaryota</taxon>
        <taxon>Viridiplantae</taxon>
        <taxon>Streptophyta</taxon>
        <taxon>Embryophyta</taxon>
        <taxon>Tracheophyta</taxon>
        <taxon>Spermatophyta</taxon>
        <taxon>Magnoliopsida</taxon>
        <taxon>eudicotyledons</taxon>
        <taxon>Gunneridae</taxon>
        <taxon>Pentapetalae</taxon>
        <taxon>rosids</taxon>
        <taxon>fabids</taxon>
        <taxon>Malpighiales</taxon>
        <taxon>Salicaceae</taxon>
        <taxon>Flacourtieae</taxon>
        <taxon>Dovyalis</taxon>
    </lineage>
</organism>